<proteinExistence type="predicted"/>
<sequence>MKVRVAGPHGRWPVRIAVRTVVLLVQFRAVVGKVGVRMLIDRIREATESARELMVLMVLVRLRCCRRGPGRLLL</sequence>
<organism evidence="1">
    <name type="scientific">Anopheles marajoara</name>
    <dbReference type="NCBI Taxonomy" id="58244"/>
    <lineage>
        <taxon>Eukaryota</taxon>
        <taxon>Metazoa</taxon>
        <taxon>Ecdysozoa</taxon>
        <taxon>Arthropoda</taxon>
        <taxon>Hexapoda</taxon>
        <taxon>Insecta</taxon>
        <taxon>Pterygota</taxon>
        <taxon>Neoptera</taxon>
        <taxon>Endopterygota</taxon>
        <taxon>Diptera</taxon>
        <taxon>Nematocera</taxon>
        <taxon>Culicoidea</taxon>
        <taxon>Culicidae</taxon>
        <taxon>Anophelinae</taxon>
        <taxon>Anopheles</taxon>
    </lineage>
</organism>
<dbReference type="EMBL" id="GGFJ01014079">
    <property type="protein sequence ID" value="MBW63220.1"/>
    <property type="molecule type" value="Transcribed_RNA"/>
</dbReference>
<reference evidence="1" key="1">
    <citation type="submission" date="2018-01" db="EMBL/GenBank/DDBJ databases">
        <title>An insight into the sialome of Amazonian anophelines.</title>
        <authorList>
            <person name="Ribeiro J.M."/>
            <person name="Scarpassa V."/>
            <person name="Calvo E."/>
        </authorList>
    </citation>
    <scope>NUCLEOTIDE SEQUENCE</scope>
    <source>
        <tissue evidence="1">Salivary glands</tissue>
    </source>
</reference>
<name>A0A2M4CD26_9DIPT</name>
<protein>
    <submittedName>
        <fullName evidence="1">Putative secreted protein</fullName>
    </submittedName>
</protein>
<dbReference type="AlphaFoldDB" id="A0A2M4CD26"/>
<evidence type="ECO:0000313" key="1">
    <source>
        <dbReference type="EMBL" id="MBW63220.1"/>
    </source>
</evidence>
<accession>A0A2M4CD26</accession>